<reference evidence="1" key="1">
    <citation type="submission" date="2018-02" db="EMBL/GenBank/DDBJ databases">
        <title>Rhizophora mucronata_Transcriptome.</title>
        <authorList>
            <person name="Meera S.P."/>
            <person name="Sreeshan A."/>
            <person name="Augustine A."/>
        </authorList>
    </citation>
    <scope>NUCLEOTIDE SEQUENCE</scope>
    <source>
        <tissue evidence="1">Leaf</tissue>
    </source>
</reference>
<name>A0A2P2NHL8_RHIMU</name>
<dbReference type="AlphaFoldDB" id="A0A2P2NHL8"/>
<sequence length="32" mass="3786">MKSWEISKKVGKNHENAKLIEIWGTYVINQIK</sequence>
<accession>A0A2P2NHL8</accession>
<proteinExistence type="predicted"/>
<organism evidence="1">
    <name type="scientific">Rhizophora mucronata</name>
    <name type="common">Asiatic mangrove</name>
    <dbReference type="NCBI Taxonomy" id="61149"/>
    <lineage>
        <taxon>Eukaryota</taxon>
        <taxon>Viridiplantae</taxon>
        <taxon>Streptophyta</taxon>
        <taxon>Embryophyta</taxon>
        <taxon>Tracheophyta</taxon>
        <taxon>Spermatophyta</taxon>
        <taxon>Magnoliopsida</taxon>
        <taxon>eudicotyledons</taxon>
        <taxon>Gunneridae</taxon>
        <taxon>Pentapetalae</taxon>
        <taxon>rosids</taxon>
        <taxon>fabids</taxon>
        <taxon>Malpighiales</taxon>
        <taxon>Rhizophoraceae</taxon>
        <taxon>Rhizophora</taxon>
    </lineage>
</organism>
<protein>
    <submittedName>
        <fullName evidence="1">Uncharacterized protein</fullName>
    </submittedName>
</protein>
<evidence type="ECO:0000313" key="1">
    <source>
        <dbReference type="EMBL" id="MBX41933.1"/>
    </source>
</evidence>
<dbReference type="EMBL" id="GGEC01061449">
    <property type="protein sequence ID" value="MBX41933.1"/>
    <property type="molecule type" value="Transcribed_RNA"/>
</dbReference>